<keyword evidence="6" id="KW-1185">Reference proteome</keyword>
<accession>A0AA37BRW0</accession>
<evidence type="ECO:0000259" key="4">
    <source>
        <dbReference type="Pfam" id="PF13649"/>
    </source>
</evidence>
<keyword evidence="2" id="KW-0808">Transferase</keyword>
<organism evidence="5 6">
    <name type="scientific">Thermogymnomonas acidicola</name>
    <dbReference type="NCBI Taxonomy" id="399579"/>
    <lineage>
        <taxon>Archaea</taxon>
        <taxon>Methanobacteriati</taxon>
        <taxon>Thermoplasmatota</taxon>
        <taxon>Thermoplasmata</taxon>
        <taxon>Thermoplasmatales</taxon>
        <taxon>Thermogymnomonas</taxon>
    </lineage>
</organism>
<dbReference type="PANTHER" id="PTHR43464:SF19">
    <property type="entry name" value="UBIQUINONE BIOSYNTHESIS O-METHYLTRANSFERASE, MITOCHONDRIAL"/>
    <property type="match status" value="1"/>
</dbReference>
<dbReference type="SUPFAM" id="SSF53335">
    <property type="entry name" value="S-adenosyl-L-methionine-dependent methyltransferases"/>
    <property type="match status" value="1"/>
</dbReference>
<evidence type="ECO:0000256" key="1">
    <source>
        <dbReference type="ARBA" id="ARBA00022603"/>
    </source>
</evidence>
<evidence type="ECO:0000313" key="6">
    <source>
        <dbReference type="Proteomes" id="UP000632195"/>
    </source>
</evidence>
<dbReference type="AlphaFoldDB" id="A0AA37BRW0"/>
<reference evidence="5" key="2">
    <citation type="submission" date="2022-09" db="EMBL/GenBank/DDBJ databases">
        <authorList>
            <person name="Sun Q."/>
            <person name="Ohkuma M."/>
        </authorList>
    </citation>
    <scope>NUCLEOTIDE SEQUENCE</scope>
    <source>
        <strain evidence="5">JCM 13583</strain>
    </source>
</reference>
<reference evidence="5" key="1">
    <citation type="journal article" date="2014" name="Int. J. Syst. Evol. Microbiol.">
        <title>Complete genome sequence of Corynebacterium casei LMG S-19264T (=DSM 44701T), isolated from a smear-ripened cheese.</title>
        <authorList>
            <consortium name="US DOE Joint Genome Institute (JGI-PGF)"/>
            <person name="Walter F."/>
            <person name="Albersmeier A."/>
            <person name="Kalinowski J."/>
            <person name="Ruckert C."/>
        </authorList>
    </citation>
    <scope>NUCLEOTIDE SEQUENCE</scope>
    <source>
        <strain evidence="5">JCM 13583</strain>
    </source>
</reference>
<dbReference type="Pfam" id="PF13649">
    <property type="entry name" value="Methyltransf_25"/>
    <property type="match status" value="1"/>
</dbReference>
<comment type="caution">
    <text evidence="5">The sequence shown here is derived from an EMBL/GenBank/DDBJ whole genome shotgun (WGS) entry which is preliminary data.</text>
</comment>
<dbReference type="GO" id="GO:0032259">
    <property type="term" value="P:methylation"/>
    <property type="evidence" value="ECO:0007669"/>
    <property type="project" value="UniProtKB-KW"/>
</dbReference>
<evidence type="ECO:0000313" key="5">
    <source>
        <dbReference type="EMBL" id="GGM72529.1"/>
    </source>
</evidence>
<dbReference type="InterPro" id="IPR012349">
    <property type="entry name" value="Split_barrel_FMN-bd"/>
</dbReference>
<evidence type="ECO:0000256" key="2">
    <source>
        <dbReference type="ARBA" id="ARBA00022679"/>
    </source>
</evidence>
<dbReference type="Gene3D" id="3.40.50.150">
    <property type="entry name" value="Vaccinia Virus protein VP39"/>
    <property type="match status" value="1"/>
</dbReference>
<sequence length="389" mass="42893">MCPGPAKFISQGPAENHVIPEHGVATLVAGKAIPLVYVREGGSVFIGASRGNEEWFRQVMLSGSALLDLNGKRVRMRATLVSDPDERRVVEGLFRACFPDRFSMWFSERTKWVAMSEGAQGEGGYLPWVRDEFDAIAWDYDRHIYGNWINSYLRERSLGVLSGIVRPGMRVLDIGPGTGTETIPVLEMGAEVTAVDISAGMLTVLRSKAESRGLASRLRCLNGPAGYVLSDLAGKGETFDLVYSTYGALNCEPDLRSVALNIRDCLKEGGMCFISVYNRFCLSEAIASVLRMKVSRVVDRSRRYIPLGHSRFCVDIFSYSLAEVLSCFREHFRVERVFAVPALIPPSDFAASLDGMVDKGRLKKIDAAVSGLPLIRALGDHTAVLMRRL</sequence>
<feature type="domain" description="Methyltransferase" evidence="4">
    <location>
        <begin position="171"/>
        <end position="270"/>
    </location>
</feature>
<dbReference type="CDD" id="cd02440">
    <property type="entry name" value="AdoMet_MTases"/>
    <property type="match status" value="1"/>
</dbReference>
<keyword evidence="1" id="KW-0489">Methyltransferase</keyword>
<gene>
    <name evidence="5" type="ORF">GCM10007108_08330</name>
</gene>
<dbReference type="EMBL" id="BMNY01000001">
    <property type="protein sequence ID" value="GGM72529.1"/>
    <property type="molecule type" value="Genomic_DNA"/>
</dbReference>
<dbReference type="Gene3D" id="2.30.110.10">
    <property type="entry name" value="Electron Transport, Fmn-binding Protein, Chain A"/>
    <property type="match status" value="1"/>
</dbReference>
<keyword evidence="3" id="KW-0949">S-adenosyl-L-methionine</keyword>
<dbReference type="PANTHER" id="PTHR43464">
    <property type="entry name" value="METHYLTRANSFERASE"/>
    <property type="match status" value="1"/>
</dbReference>
<dbReference type="GO" id="GO:0008168">
    <property type="term" value="F:methyltransferase activity"/>
    <property type="evidence" value="ECO:0007669"/>
    <property type="project" value="UniProtKB-KW"/>
</dbReference>
<evidence type="ECO:0000256" key="3">
    <source>
        <dbReference type="ARBA" id="ARBA00022691"/>
    </source>
</evidence>
<dbReference type="InterPro" id="IPR041698">
    <property type="entry name" value="Methyltransf_25"/>
</dbReference>
<name>A0AA37BRW0_9ARCH</name>
<dbReference type="Proteomes" id="UP000632195">
    <property type="component" value="Unassembled WGS sequence"/>
</dbReference>
<dbReference type="InterPro" id="IPR029063">
    <property type="entry name" value="SAM-dependent_MTases_sf"/>
</dbReference>
<proteinExistence type="predicted"/>
<protein>
    <recommendedName>
        <fullName evidence="4">Methyltransferase domain-containing protein</fullName>
    </recommendedName>
</protein>